<sequence length="104" mass="11597">MPDPPVANKESVPHKVKYDPCGDVTIIAEVEAVEQPVSIPFLFLFVAVRMQSQLLSQFASLGLEEEEEEETDLRAAKTDEEAVAMAEEEERRPNLQIESVLVAK</sequence>
<dbReference type="Proteomes" id="UP000823775">
    <property type="component" value="Unassembled WGS sequence"/>
</dbReference>
<organism evidence="1 2">
    <name type="scientific">Datura stramonium</name>
    <name type="common">Jimsonweed</name>
    <name type="synonym">Common thornapple</name>
    <dbReference type="NCBI Taxonomy" id="4076"/>
    <lineage>
        <taxon>Eukaryota</taxon>
        <taxon>Viridiplantae</taxon>
        <taxon>Streptophyta</taxon>
        <taxon>Embryophyta</taxon>
        <taxon>Tracheophyta</taxon>
        <taxon>Spermatophyta</taxon>
        <taxon>Magnoliopsida</taxon>
        <taxon>eudicotyledons</taxon>
        <taxon>Gunneridae</taxon>
        <taxon>Pentapetalae</taxon>
        <taxon>asterids</taxon>
        <taxon>lamiids</taxon>
        <taxon>Solanales</taxon>
        <taxon>Solanaceae</taxon>
        <taxon>Solanoideae</taxon>
        <taxon>Datureae</taxon>
        <taxon>Datura</taxon>
    </lineage>
</organism>
<evidence type="ECO:0000313" key="1">
    <source>
        <dbReference type="EMBL" id="MCD7462371.1"/>
    </source>
</evidence>
<comment type="caution">
    <text evidence="1">The sequence shown here is derived from an EMBL/GenBank/DDBJ whole genome shotgun (WGS) entry which is preliminary data.</text>
</comment>
<keyword evidence="2" id="KW-1185">Reference proteome</keyword>
<name>A0ABS8STL8_DATST</name>
<reference evidence="1 2" key="1">
    <citation type="journal article" date="2021" name="BMC Genomics">
        <title>Datura genome reveals duplications of psychoactive alkaloid biosynthetic genes and high mutation rate following tissue culture.</title>
        <authorList>
            <person name="Rajewski A."/>
            <person name="Carter-House D."/>
            <person name="Stajich J."/>
            <person name="Litt A."/>
        </authorList>
    </citation>
    <scope>NUCLEOTIDE SEQUENCE [LARGE SCALE GENOMIC DNA]</scope>
    <source>
        <strain evidence="1">AR-01</strain>
    </source>
</reference>
<evidence type="ECO:0000313" key="2">
    <source>
        <dbReference type="Proteomes" id="UP000823775"/>
    </source>
</evidence>
<dbReference type="EMBL" id="JACEIK010000798">
    <property type="protein sequence ID" value="MCD7462371.1"/>
    <property type="molecule type" value="Genomic_DNA"/>
</dbReference>
<accession>A0ABS8STL8</accession>
<proteinExistence type="predicted"/>
<protein>
    <submittedName>
        <fullName evidence="1">Uncharacterized protein</fullName>
    </submittedName>
</protein>
<gene>
    <name evidence="1" type="ORF">HAX54_048370</name>
</gene>